<evidence type="ECO:0000256" key="1">
    <source>
        <dbReference type="ARBA" id="ARBA00022490"/>
    </source>
</evidence>
<evidence type="ECO:0000259" key="10">
    <source>
        <dbReference type="PROSITE" id="PS50110"/>
    </source>
</evidence>
<dbReference type="EMBL" id="CP042218">
    <property type="protein sequence ID" value="QDW66427.1"/>
    <property type="molecule type" value="Genomic_DNA"/>
</dbReference>
<evidence type="ECO:0000256" key="9">
    <source>
        <dbReference type="SAM" id="MobiDB-lite"/>
    </source>
</evidence>
<feature type="active site" evidence="5 7">
    <location>
        <position position="479"/>
    </location>
</feature>
<dbReference type="GO" id="GO:0006935">
    <property type="term" value="P:chemotaxis"/>
    <property type="evidence" value="ECO:0007669"/>
    <property type="project" value="UniProtKB-UniRule"/>
</dbReference>
<dbReference type="GO" id="GO:0008168">
    <property type="term" value="F:methyltransferase activity"/>
    <property type="evidence" value="ECO:0007669"/>
    <property type="project" value="UniProtKB-KW"/>
</dbReference>
<dbReference type="Gene3D" id="3.30.1330.200">
    <property type="match status" value="1"/>
</dbReference>
<dbReference type="SUPFAM" id="SSF52738">
    <property type="entry name" value="Methylesterase CheB, C-terminal domain"/>
    <property type="match status" value="1"/>
</dbReference>
<feature type="active site" evidence="5 7">
    <location>
        <position position="357"/>
    </location>
</feature>
<dbReference type="InterPro" id="IPR005659">
    <property type="entry name" value="Chemorcpt_Glu_NH3ase_CheD"/>
</dbReference>
<dbReference type="PANTHER" id="PTHR42872:SF6">
    <property type="entry name" value="PROTEIN-GLUTAMATE METHYLESTERASE_PROTEIN-GLUTAMINE GLUTAMINASE"/>
    <property type="match status" value="1"/>
</dbReference>
<feature type="region of interest" description="Disordered" evidence="9">
    <location>
        <begin position="312"/>
        <end position="332"/>
    </location>
</feature>
<accession>A0A518N3H8</accession>
<dbReference type="Gene3D" id="3.40.50.180">
    <property type="entry name" value="Methylesterase CheB, C-terminal domain"/>
    <property type="match status" value="1"/>
</dbReference>
<evidence type="ECO:0000256" key="5">
    <source>
        <dbReference type="HAMAP-Rule" id="MF_00099"/>
    </source>
</evidence>
<feature type="modified residue" description="4-aspartylphosphate" evidence="5 8">
    <location>
        <position position="232"/>
    </location>
</feature>
<dbReference type="KEGG" id="lug:FPZ22_05555"/>
<comment type="subcellular location">
    <subcellularLocation>
        <location evidence="5">Cytoplasm</location>
    </subcellularLocation>
</comment>
<dbReference type="InterPro" id="IPR038592">
    <property type="entry name" value="CheD-like_sf"/>
</dbReference>
<dbReference type="GO" id="GO:0050568">
    <property type="term" value="F:protein-glutamine glutaminase activity"/>
    <property type="evidence" value="ECO:0007669"/>
    <property type="project" value="UniProtKB-UniRule"/>
</dbReference>
<keyword evidence="3 6" id="KW-0378">Hydrolase</keyword>
<dbReference type="InterPro" id="IPR008248">
    <property type="entry name" value="CheB-like"/>
</dbReference>
<dbReference type="NCBIfam" id="NF009206">
    <property type="entry name" value="PRK12555.1"/>
    <property type="match status" value="1"/>
</dbReference>
<dbReference type="AlphaFoldDB" id="A0A518N3H8"/>
<gene>
    <name evidence="5 12" type="primary">cheB</name>
    <name evidence="6" type="synonym">cheD</name>
    <name evidence="12" type="ORF">FPZ22_05555</name>
</gene>
<dbReference type="CDD" id="cd16432">
    <property type="entry name" value="CheB_Rec"/>
    <property type="match status" value="1"/>
</dbReference>
<dbReference type="InterPro" id="IPR011006">
    <property type="entry name" value="CheY-like_superfamily"/>
</dbReference>
<name>A0A518N3H8_9GAMM</name>
<feature type="compositionally biased region" description="Low complexity" evidence="9">
    <location>
        <begin position="157"/>
        <end position="169"/>
    </location>
</feature>
<dbReference type="CDD" id="cd16352">
    <property type="entry name" value="CheD"/>
    <property type="match status" value="1"/>
</dbReference>
<comment type="similarity">
    <text evidence="5">Belongs to the CheB family.</text>
</comment>
<organism evidence="12 13">
    <name type="scientific">Luteimonas granuli</name>
    <dbReference type="NCBI Taxonomy" id="1176533"/>
    <lineage>
        <taxon>Bacteria</taxon>
        <taxon>Pseudomonadati</taxon>
        <taxon>Pseudomonadota</taxon>
        <taxon>Gammaproteobacteria</taxon>
        <taxon>Lysobacterales</taxon>
        <taxon>Lysobacteraceae</taxon>
        <taxon>Luteimonas</taxon>
    </lineage>
</organism>
<evidence type="ECO:0000256" key="4">
    <source>
        <dbReference type="ARBA" id="ARBA00048267"/>
    </source>
</evidence>
<keyword evidence="12" id="KW-0808">Transferase</keyword>
<comment type="catalytic activity">
    <reaction evidence="4 5">
        <text>[protein]-L-glutamate 5-O-methyl ester + H2O = L-glutamyl-[protein] + methanol + H(+)</text>
        <dbReference type="Rhea" id="RHEA:23236"/>
        <dbReference type="Rhea" id="RHEA-COMP:10208"/>
        <dbReference type="Rhea" id="RHEA-COMP:10311"/>
        <dbReference type="ChEBI" id="CHEBI:15377"/>
        <dbReference type="ChEBI" id="CHEBI:15378"/>
        <dbReference type="ChEBI" id="CHEBI:17790"/>
        <dbReference type="ChEBI" id="CHEBI:29973"/>
        <dbReference type="ChEBI" id="CHEBI:82795"/>
        <dbReference type="EC" id="3.1.1.61"/>
    </reaction>
</comment>
<dbReference type="SUPFAM" id="SSF64438">
    <property type="entry name" value="CNF1/YfiH-like putative cysteine hydrolases"/>
    <property type="match status" value="1"/>
</dbReference>
<comment type="function">
    <text evidence="5">Involved in chemotaxis. Part of a chemotaxis signal transduction system that modulates chemotaxis in response to various stimuli. Catalyzes the demethylation of specific methylglutamate residues introduced into the chemoreceptors (methyl-accepting chemotaxis proteins or MCP) by CheR. Also mediates the irreversible deamidation of specific glutamine residues to glutamic acid.</text>
</comment>
<dbReference type="NCBIfam" id="NF001965">
    <property type="entry name" value="PRK00742.1"/>
    <property type="match status" value="1"/>
</dbReference>
<evidence type="ECO:0000259" key="11">
    <source>
        <dbReference type="PROSITE" id="PS50122"/>
    </source>
</evidence>
<evidence type="ECO:0000313" key="12">
    <source>
        <dbReference type="EMBL" id="QDW66427.1"/>
    </source>
</evidence>
<dbReference type="InterPro" id="IPR001789">
    <property type="entry name" value="Sig_transdc_resp-reg_receiver"/>
</dbReference>
<evidence type="ECO:0000256" key="8">
    <source>
        <dbReference type="PROSITE-ProRule" id="PRU00169"/>
    </source>
</evidence>
<feature type="domain" description="Response regulatory" evidence="10">
    <location>
        <begin position="181"/>
        <end position="298"/>
    </location>
</feature>
<evidence type="ECO:0000256" key="7">
    <source>
        <dbReference type="PROSITE-ProRule" id="PRU00050"/>
    </source>
</evidence>
<dbReference type="GO" id="GO:0005737">
    <property type="term" value="C:cytoplasm"/>
    <property type="evidence" value="ECO:0007669"/>
    <property type="project" value="UniProtKB-SubCell"/>
</dbReference>
<dbReference type="GO" id="GO:0032259">
    <property type="term" value="P:methylation"/>
    <property type="evidence" value="ECO:0007669"/>
    <property type="project" value="UniProtKB-KW"/>
</dbReference>
<dbReference type="EC" id="3.5.1.44" evidence="6"/>
<feature type="domain" description="CheB-type methylesterase" evidence="11">
    <location>
        <begin position="344"/>
        <end position="530"/>
    </location>
</feature>
<dbReference type="SUPFAM" id="SSF52172">
    <property type="entry name" value="CheY-like"/>
    <property type="match status" value="1"/>
</dbReference>
<dbReference type="Proteomes" id="UP000316584">
    <property type="component" value="Chromosome"/>
</dbReference>
<dbReference type="SMART" id="SM00448">
    <property type="entry name" value="REC"/>
    <property type="match status" value="1"/>
</dbReference>
<dbReference type="Gene3D" id="3.40.50.2300">
    <property type="match status" value="1"/>
</dbReference>
<feature type="active site" evidence="5 7">
    <location>
        <position position="383"/>
    </location>
</feature>
<evidence type="ECO:0000256" key="6">
    <source>
        <dbReference type="HAMAP-Rule" id="MF_01440"/>
    </source>
</evidence>
<dbReference type="PROSITE" id="PS50122">
    <property type="entry name" value="CHEB"/>
    <property type="match status" value="1"/>
</dbReference>
<evidence type="ECO:0000313" key="13">
    <source>
        <dbReference type="Proteomes" id="UP000316584"/>
    </source>
</evidence>
<dbReference type="InterPro" id="IPR000673">
    <property type="entry name" value="Sig_transdc_resp-reg_Me-estase"/>
</dbReference>
<comment type="catalytic activity">
    <reaction evidence="6">
        <text>L-glutaminyl-[protein] + H2O = L-glutamyl-[protein] + NH4(+)</text>
        <dbReference type="Rhea" id="RHEA:16441"/>
        <dbReference type="Rhea" id="RHEA-COMP:10207"/>
        <dbReference type="Rhea" id="RHEA-COMP:10208"/>
        <dbReference type="ChEBI" id="CHEBI:15377"/>
        <dbReference type="ChEBI" id="CHEBI:28938"/>
        <dbReference type="ChEBI" id="CHEBI:29973"/>
        <dbReference type="ChEBI" id="CHEBI:30011"/>
        <dbReference type="EC" id="3.5.1.44"/>
    </reaction>
</comment>
<comment type="function">
    <text evidence="6">Probably deamidates glutamine residues to glutamate on methyl-accepting chemotaxis receptors (MCPs), playing an important role in chemotaxis.</text>
</comment>
<evidence type="ECO:0000256" key="2">
    <source>
        <dbReference type="ARBA" id="ARBA00022500"/>
    </source>
</evidence>
<dbReference type="HAMAP" id="MF_01440">
    <property type="entry name" value="CheD"/>
    <property type="match status" value="1"/>
</dbReference>
<feature type="region of interest" description="Disordered" evidence="9">
    <location>
        <begin position="145"/>
        <end position="172"/>
    </location>
</feature>
<dbReference type="Pfam" id="PF01339">
    <property type="entry name" value="CheB_methylest"/>
    <property type="match status" value="1"/>
</dbReference>
<dbReference type="Pfam" id="PF03975">
    <property type="entry name" value="CheD"/>
    <property type="match status" value="1"/>
</dbReference>
<dbReference type="GO" id="GO:0000156">
    <property type="term" value="F:phosphorelay response regulator activity"/>
    <property type="evidence" value="ECO:0007669"/>
    <property type="project" value="InterPro"/>
</dbReference>
<keyword evidence="5 8" id="KW-0597">Phosphoprotein</keyword>
<dbReference type="PANTHER" id="PTHR42872">
    <property type="entry name" value="PROTEIN-GLUTAMATE METHYLESTERASE/PROTEIN-GLUTAMINE GLUTAMINASE"/>
    <property type="match status" value="1"/>
</dbReference>
<keyword evidence="13" id="KW-1185">Reference proteome</keyword>
<comment type="PTM">
    <text evidence="5">Phosphorylated by CheA. Phosphorylation of the N-terminal regulatory domain activates the methylesterase activity.</text>
</comment>
<comment type="similarity">
    <text evidence="6">Belongs to the CheD family.</text>
</comment>
<keyword evidence="2 6" id="KW-0145">Chemotaxis</keyword>
<dbReference type="InterPro" id="IPR011324">
    <property type="entry name" value="Cytotoxic_necrot_fac-like_cat"/>
</dbReference>
<keyword evidence="1 5" id="KW-0963">Cytoplasm</keyword>
<dbReference type="HAMAP" id="MF_00099">
    <property type="entry name" value="CheB_chemtxs"/>
    <property type="match status" value="1"/>
</dbReference>
<comment type="domain">
    <text evidence="5">Contains a C-terminal catalytic domain, and an N-terminal region which modulates catalytic activity.</text>
</comment>
<dbReference type="GO" id="GO:0008984">
    <property type="term" value="F:protein-glutamate methylesterase activity"/>
    <property type="evidence" value="ECO:0007669"/>
    <property type="project" value="UniProtKB-UniRule"/>
</dbReference>
<dbReference type="Pfam" id="PF00072">
    <property type="entry name" value="Response_reg"/>
    <property type="match status" value="1"/>
</dbReference>
<protein>
    <recommendedName>
        <fullName evidence="5 6">Multifunctional fusion protein</fullName>
    </recommendedName>
    <domain>
        <recommendedName>
            <fullName evidence="5">Protein-glutamate methylesterase/protein-glutamine glutaminase</fullName>
            <ecNumber evidence="5">3.1.1.61</ecNumber>
        </recommendedName>
    </domain>
    <domain>
        <recommendedName>
            <fullName evidence="6">Probable chemoreceptor glutamine deamidase CheD</fullName>
            <ecNumber evidence="6">3.5.1.44</ecNumber>
        </recommendedName>
    </domain>
</protein>
<keyword evidence="12" id="KW-0489">Methyltransferase</keyword>
<dbReference type="PROSITE" id="PS50110">
    <property type="entry name" value="RESPONSE_REGULATORY"/>
    <property type="match status" value="1"/>
</dbReference>
<reference evidence="12 13" key="1">
    <citation type="submission" date="2019-07" db="EMBL/GenBank/DDBJ databases">
        <title>Full genome sequence of Luteimonas sp. Gr-4.</title>
        <authorList>
            <person name="Im W.-T."/>
        </authorList>
    </citation>
    <scope>NUCLEOTIDE SEQUENCE [LARGE SCALE GENOMIC DNA]</scope>
    <source>
        <strain evidence="12 13">Gr-4</strain>
    </source>
</reference>
<proteinExistence type="inferred from homology"/>
<dbReference type="InterPro" id="IPR035909">
    <property type="entry name" value="CheB_C"/>
</dbReference>
<sequence>MIAAGAVTEVYLQPGGLWFGDGDVRLRTLLGSCVAITLWHPRQRCGGMCHFMLPGRSAAPLAAPDGRYAAEAMDWLVQRVAATGLRLVEFQAKLFGGGRMYPDGGGRLPSGSMFAVHERNVDAARALLSGHRLVAVAEHLGGRGASRTPLRTRHRGGLAAAHRAPATAPDGWRDQRMKPIRVMVVDDSAVMRQVLSEVLARERDIEVVATASDPLFAREKMARDWPDVLVLDIEMPRMDGLTFLRKLMAERPTPVVICSTLTDRGADATMQALAAGAVEVVLKPTIGLREFLSQDSGIPDAVRAAARAGAGMSHTGPAVRPSARMAPTAGHAPVPAAASAPLAPVSHPVQVIAIGASTGGTQALEAVLTGLPVGCAGIVVVQHMPQRFTAAFAGRLNALSRIEVREARHGDAVRPGLALVAPGGRQMELVRSGGGYAVSVTDGPPVNRHRPSVDVLFESTARAAGRHALGVIMTGMGNDGARGLLRMRETGAVTLAQDEASCVVYGMPREAVKLGAVQHSLGLSAIARELGRHAAG</sequence>
<dbReference type="OrthoDB" id="9793421at2"/>
<dbReference type="CDD" id="cd17541">
    <property type="entry name" value="REC_CheB-like"/>
    <property type="match status" value="1"/>
</dbReference>
<evidence type="ECO:0000256" key="3">
    <source>
        <dbReference type="ARBA" id="ARBA00022801"/>
    </source>
</evidence>
<dbReference type="EC" id="3.1.1.61" evidence="5"/>